<feature type="compositionally biased region" description="Basic and acidic residues" evidence="20">
    <location>
        <begin position="2424"/>
        <end position="2436"/>
    </location>
</feature>
<dbReference type="InterPro" id="IPR024725">
    <property type="entry name" value="UBR5_UBA"/>
</dbReference>
<feature type="region of interest" description="Disordered" evidence="20">
    <location>
        <begin position="2052"/>
        <end position="2089"/>
    </location>
</feature>
<dbReference type="Proteomes" id="UP000031443">
    <property type="component" value="Unassembled WGS sequence"/>
</dbReference>
<dbReference type="InterPro" id="IPR000358">
    <property type="entry name" value="RNR_small_fam"/>
</dbReference>
<feature type="compositionally biased region" description="Basic and acidic residues" evidence="20">
    <location>
        <begin position="712"/>
        <end position="733"/>
    </location>
</feature>
<dbReference type="FunFam" id="2.130.10.30:FF:000007">
    <property type="entry name" value="E3 ubiquitin-protein ligase UBR5 isoform X2"/>
    <property type="match status" value="1"/>
</dbReference>
<evidence type="ECO:0000256" key="2">
    <source>
        <dbReference type="ARBA" id="ARBA00009303"/>
    </source>
</evidence>
<evidence type="ECO:0000256" key="4">
    <source>
        <dbReference type="ARBA" id="ARBA00022679"/>
    </source>
</evidence>
<comment type="subunit">
    <text evidence="14">Homotetramer; composed of a dimer of dimers. Associates with CDK9 and TFIIS/TCEA1 and forms a transcription regulatory complex made of CDK9, RNAP II, UBR5 and TFIIS/TCEA1 that can stimulate target gene transcription (e.g. gamma fibrinogen/FGG) by recruiting their promoters. Associates with the E3 ligase complex containing DYRK2, EDD/UBR5, DDB1 and DCAF1 proteins (EDVP complex). Binds TOPBP1. Interacts with PIH1D1. Interacts with CIB1.</text>
</comment>
<dbReference type="GO" id="GO:0005737">
    <property type="term" value="C:cytoplasm"/>
    <property type="evidence" value="ECO:0007669"/>
    <property type="project" value="TreeGrafter"/>
</dbReference>
<dbReference type="InterPro" id="IPR036053">
    <property type="entry name" value="PABP-dom"/>
</dbReference>
<dbReference type="PANTHER" id="PTHR46276:SF1">
    <property type="entry name" value="E3 UBIQUITIN-PROTEIN LIGASE UBR5"/>
    <property type="match status" value="1"/>
</dbReference>
<feature type="compositionally biased region" description="Basic and acidic residues" evidence="20">
    <location>
        <begin position="2400"/>
        <end position="2416"/>
    </location>
</feature>
<dbReference type="PROSITE" id="PS51157">
    <property type="entry name" value="ZF_UBR"/>
    <property type="match status" value="1"/>
</dbReference>
<evidence type="ECO:0000256" key="10">
    <source>
        <dbReference type="ARBA" id="ARBA00023002"/>
    </source>
</evidence>
<keyword evidence="9" id="KW-0862">Zinc</keyword>
<dbReference type="SMART" id="SM00517">
    <property type="entry name" value="PolyA"/>
    <property type="match status" value="1"/>
</dbReference>
<feature type="domain" description="HECT" evidence="21">
    <location>
        <begin position="2571"/>
        <end position="2721"/>
    </location>
</feature>
<feature type="compositionally biased region" description="Low complexity" evidence="20">
    <location>
        <begin position="1806"/>
        <end position="1819"/>
    </location>
</feature>
<evidence type="ECO:0000256" key="12">
    <source>
        <dbReference type="ARBA" id="ARBA00023116"/>
    </source>
</evidence>
<feature type="region of interest" description="Disordered" evidence="20">
    <location>
        <begin position="1927"/>
        <end position="1957"/>
    </location>
</feature>
<evidence type="ECO:0000256" key="7">
    <source>
        <dbReference type="ARBA" id="ARBA00022771"/>
    </source>
</evidence>
<feature type="compositionally biased region" description="Acidic residues" evidence="20">
    <location>
        <begin position="1743"/>
        <end position="1752"/>
    </location>
</feature>
<dbReference type="PROSITE" id="PS00368">
    <property type="entry name" value="RIBORED_SMALL"/>
    <property type="match status" value="1"/>
</dbReference>
<feature type="compositionally biased region" description="Acidic residues" evidence="20">
    <location>
        <begin position="2557"/>
        <end position="2567"/>
    </location>
</feature>
<feature type="compositionally biased region" description="Basic and acidic residues" evidence="20">
    <location>
        <begin position="254"/>
        <end position="263"/>
    </location>
</feature>
<dbReference type="SUPFAM" id="SSF50985">
    <property type="entry name" value="RCC1/BLIP-II"/>
    <property type="match status" value="1"/>
</dbReference>
<dbReference type="Gene3D" id="3.90.1750.10">
    <property type="entry name" value="Hect, E3 ligase catalytic domains"/>
    <property type="match status" value="2"/>
</dbReference>
<dbReference type="PROSITE" id="PS51309">
    <property type="entry name" value="PABC"/>
    <property type="match status" value="1"/>
</dbReference>
<feature type="compositionally biased region" description="Basic and acidic residues" evidence="20">
    <location>
        <begin position="457"/>
        <end position="476"/>
    </location>
</feature>
<gene>
    <name evidence="24" type="ORF">UY3_12103</name>
</gene>
<dbReference type="GO" id="GO:0003723">
    <property type="term" value="F:RNA binding"/>
    <property type="evidence" value="ECO:0007669"/>
    <property type="project" value="InterPro"/>
</dbReference>
<dbReference type="GO" id="GO:0009263">
    <property type="term" value="P:deoxyribonucleotide biosynthetic process"/>
    <property type="evidence" value="ECO:0007669"/>
    <property type="project" value="UniProtKB-KW"/>
</dbReference>
<feature type="region of interest" description="Disordered" evidence="20">
    <location>
        <begin position="2540"/>
        <end position="2568"/>
    </location>
</feature>
<dbReference type="CDD" id="cd14423">
    <property type="entry name" value="CUE_UBR5"/>
    <property type="match status" value="1"/>
</dbReference>
<feature type="region of interest" description="Disordered" evidence="20">
    <location>
        <begin position="254"/>
        <end position="310"/>
    </location>
</feature>
<comment type="cofactor">
    <cofactor evidence="1">
        <name>Fe cation</name>
        <dbReference type="ChEBI" id="CHEBI:24875"/>
    </cofactor>
</comment>
<dbReference type="STRING" id="8469.M7BRK1"/>
<feature type="compositionally biased region" description="Low complexity" evidence="20">
    <location>
        <begin position="1864"/>
        <end position="1876"/>
    </location>
</feature>
<organism evidence="24 25">
    <name type="scientific">Chelonia mydas</name>
    <name type="common">Green sea-turtle</name>
    <name type="synonym">Chelonia agassizi</name>
    <dbReference type="NCBI Taxonomy" id="8469"/>
    <lineage>
        <taxon>Eukaryota</taxon>
        <taxon>Metazoa</taxon>
        <taxon>Chordata</taxon>
        <taxon>Craniata</taxon>
        <taxon>Vertebrata</taxon>
        <taxon>Euteleostomi</taxon>
        <taxon>Archelosauria</taxon>
        <taxon>Testudinata</taxon>
        <taxon>Testudines</taxon>
        <taxon>Cryptodira</taxon>
        <taxon>Durocryptodira</taxon>
        <taxon>Americhelydia</taxon>
        <taxon>Chelonioidea</taxon>
        <taxon>Cheloniidae</taxon>
        <taxon>Chelonia</taxon>
    </lineage>
</organism>
<keyword evidence="6" id="KW-0227">DNA damage</keyword>
<dbReference type="PROSITE" id="PS50237">
    <property type="entry name" value="HECT"/>
    <property type="match status" value="1"/>
</dbReference>
<evidence type="ECO:0000259" key="22">
    <source>
        <dbReference type="PROSITE" id="PS51157"/>
    </source>
</evidence>
<evidence type="ECO:0000256" key="11">
    <source>
        <dbReference type="ARBA" id="ARBA00023004"/>
    </source>
</evidence>
<keyword evidence="11" id="KW-0408">Iron</keyword>
<dbReference type="FunFam" id="3.90.1750.10:FF:000011">
    <property type="entry name" value="E3 ubiquitin-protein ligase UBR5 isoform X1"/>
    <property type="match status" value="1"/>
</dbReference>
<feature type="domain" description="PABC" evidence="23">
    <location>
        <begin position="2445"/>
        <end position="2522"/>
    </location>
</feature>
<dbReference type="InterPro" id="IPR033909">
    <property type="entry name" value="RNR_small"/>
</dbReference>
<feature type="zinc finger region" description="UBR-type" evidence="19">
    <location>
        <begin position="1306"/>
        <end position="1374"/>
    </location>
</feature>
<dbReference type="Gene3D" id="1.10.620.20">
    <property type="entry name" value="Ribonucleotide Reductase, subunit A"/>
    <property type="match status" value="1"/>
</dbReference>
<sequence length="3054" mass="339636">MLAPPRPRRAEETEHVVSTYFTSDVLALHRLAGPIRYDLTDTLPMGLPGASKRVPYIAVANTRNWEQKAEALILPPSAGLKPEWSSGAKAWESWRPLESGAAAQTPPLKSVTSCSELQTISELRTASIPECSNLLAQEDEKSPPGAQQEHSVDRLRALGAVLPALGAIPLVEVGYQCMTTLSLLSAAVGVLQRQGKKIVETPYHGKHGARSDHCGRYEHCKHFAHDHAVYANHNLQKQDGRVCRIGFSVQPDRLELGKPDNNDGSRWSSGVGGSGGGSSGRSSAGARDSRRQTRVIRTGRDRGSGLLGSQPQPVIPASVIPEELISQAQVVLQGKSRSVIIRELQRTNLDVNLAVNNLLSRDDEDGDDGDDTASESYLPGEDLMSLLDADIHSAHPSVIIDADAMFSEDISYFGYPSFRRSSLSRLGSSRERDSELLRERESVLRLRERRWLDGASFDNERGSTSKEGEPNLDKKNTPVQSPVSLGEDLQWWPDKDGTKFISIGALYSELVAVSSKGELYQWKWSESEPYRNAQNPSLHHPRAMFLGLTNEKIVLLSANSIRATVATENNKVATWVDETLSSVASKLEHTAQTYSELQGERIVSLHCCALYTCAQLENNLYWWGVVPFSQRKKMLEKARAKNKKPKSSAGISSMPNITVGTQVCLRNNPLYHAGAVAFSISAGIPKVGVLMESVWNMNDSCRFQLRSPESLKNMEKASKTTEAKPESKQEPVKTEMGPPPSPASTCSDASSIASSASMPYKRRRSTPAPKEEEKVNEEQWSLREVVFVEDVKNVPVGKVLKVDGAYVAVKFPGTSSNANCQSSSGSDPDPSSLLQDCRLLRIDELQVVKTGGTPKVPDCFQRTPKKLCIPEKTEILAVNVDSKGVHAVLKTGNWVRYCIFDLATGKAEQENNFPTSSIAFLGQNERSVAIFTAGQESPIILRDGNGTIYPMAKDCMGGIRDPDWLDLPPISSLGMGVHSLTNLPANSTIKKKAAIIIMAVEKQTLMQHILRCDYEACRQYLMNLEQAVVLDQNLQMLQTFLSHRCDGNRNILHACVSVCFPTSNKETKEEEEAERSERNTFAERLSAVEAIANAISVVSSNGPGNRAGSSSSRSLRLREMMRRSLRAAGLGRHEAGASSSDHQDPVSPPIAPPSWVPDPPAMDPDGDIDFILAPAVGSLTTAATGTGPGPSTSTIPGPSTEPSVVESKDRKANAHFILKLLCDSVVLQPYLRELLSAKDARGMTPFMSAVSGRAYPAAITILETAQKIAKAEATSSEKEEDVFMGMVCPSGTNPDDSPLYVLCCNDTCSFTWTGAEHINQDIFECRTCGLLESLCCCTECARVCHKGHDCKLKRTSPTAYCDCWEKCKCKTLIAGQKSARLDLLYRLLTTTNLVTMPNSRQVSICSDLGGEHLLLFLVQTVARQTVEHCQYRPPRIREDRNRKTANPEDSDMPDHDLEPPRFAQLALERVLQDWNALKSMIMFGSQENKDPLSASSRIGHLLPEEQVYLNQQSGTIRLDCFTHCLIVKCTADILLLDTLLGTLVKELQNKYTPGRREEAIAVTMRFLRSVARVFVILSVEMASSKKKNNFIPQPIGKCKRVFQALLPYAVEELCNVAESLIIPVRMGIARPTAPFTLASTSIDAMQGSEELFSVEPLPPRPSSDQSSSSSQSQSSYIIRNPQQRRISQSQPVRGRDEEQDDIVSADVEEVEVVEGVAGEEDHHDEQEEHGEENAEAEGQHDEHDEDGSDMELDLLAAAETESDSESNHSNQDNASGRRSVVTAATAGSEAGASSVPAFFSEDDSQSNDSSDSDSSSSQSDDIEQETFMLDEPLERTTNSSHANGAAQAPRSMQWAVRNTQNQRTTSTAPSSTSAPAGKSQQRECTYIYKWFWFCCLNYVEEKLIPTWNWMVSIMDSTEAQLRYGSALASAGDPGHPNHPLHASQNSTRRERMTAREEASLRTLEGRRRATLLSARQGMMSARGDFLNYALSLMRSHNDEHSDVLPVLDVCSLKHVAYVFQALIYWIKAMNQQTTLDTPQLERKRTRELLELGLDNEDSEHENDDDTNQSATLNDKDDDSLPAETGQNHPFFRRSDSMTFLGCIPPNPFEVPLAEAIPLADQPHLLQPNARKEDLFGRPSQGLYSSSANSGKCLMEVTVDRNCLEVLPTKMSYAANLKNVMSMQNRQKKEGEEQNVPTEESETSKPGPSAHDLAAQLKSSLLAEIGLTESEGPPLTSFRPQCSFMGMVISHDMLLGRWRLSLELFGRVFMEDVGAEPGSILTELGGFEVKESKFRREMEKLRNQQSRDLTLEVDRDRDLLIQQTMRQLNNHFGRRCATTPMAVHRVKVTFKDEPGEGSGVARSFYTAIAQAFLSNEKLPNLDCIQNANKGTHTSLMQRLRNRGERDREREREREMRRSSGLRAGSRRDRDRDFRRQLSIDTRPFRPASEGNPSDDPDPLPAHRQALGERLYPRVQAMQPAFASKITGMLLELSPAQLLLLLASEDSLRARVDEAMELIIAHGRENGADSILDLGLLDSSDKVQENRKRHGSSRSVVDMELDDTDDGDDNAPLFYQPGKRGFYTPRPGKNTEARLNCFRNIGRILGLCLLQNELCPITLNRHVIKVLLGRKVNWHDFAFFDPVMYESLRQLILASQSTDADAVFAAMDLAFAIDLCKEEGGGQVELISNGVNIPVTPQNVYEYVRKYAEHRMLVVAEQPLHGFPSDAIENDFKPNEEPLLRKNPRRFVIFPLQYPDIWNMYKKAQASFWTAEEVDLSKDFPHWNKLKSEEKYFISHVLAFFAASDGIVNENLVERFSQEVQIPEARCFYGFQILIENVHSEMYSLLIDTYIKNPKKREFLFNAIETMPCVKKKADWALRWIADRDSTFGERVVAFAAVEGIFFSGSFAAIFWLKKRGLMPGLTFSNELISRDEGLHCDFACLIFNYLVNKPSEERVKEIIVNAVEIEQEFLTEALPVGLIGMNCTLMKRYIEFVADRLLTELGFPKVFQAENPFDFMENISLEGKTNFFEKRVSEYQRFAVMAETTDNVFTLDADF</sequence>
<dbReference type="FunFam" id="3.30.2160.10:FF:000006">
    <property type="entry name" value="E3 ubiquitin-protein ligase UBR5 isoform X2"/>
    <property type="match status" value="1"/>
</dbReference>
<proteinExistence type="inferred from homology"/>
<comment type="caution">
    <text evidence="18">Lacks conserved residue(s) required for the propagation of feature annotation.</text>
</comment>
<evidence type="ECO:0000256" key="17">
    <source>
        <dbReference type="ARBA" id="ARBA00084042"/>
    </source>
</evidence>
<feature type="region of interest" description="Disordered" evidence="20">
    <location>
        <begin position="708"/>
        <end position="777"/>
    </location>
</feature>
<dbReference type="FunFam" id="1.10.8.10:FF:000009">
    <property type="entry name" value="Putative E3 ubiquitin-protein ligase UBR5"/>
    <property type="match status" value="1"/>
</dbReference>
<evidence type="ECO:0000256" key="14">
    <source>
        <dbReference type="ARBA" id="ARBA00064295"/>
    </source>
</evidence>
<evidence type="ECO:0000256" key="1">
    <source>
        <dbReference type="ARBA" id="ARBA00001962"/>
    </source>
</evidence>
<feature type="compositionally biased region" description="Low complexity" evidence="20">
    <location>
        <begin position="1662"/>
        <end position="1675"/>
    </location>
</feature>
<feature type="compositionally biased region" description="Low complexity" evidence="20">
    <location>
        <begin position="1779"/>
        <end position="1795"/>
    </location>
</feature>
<evidence type="ECO:0000256" key="9">
    <source>
        <dbReference type="ARBA" id="ARBA00022833"/>
    </source>
</evidence>
<feature type="compositionally biased region" description="Pro residues" evidence="20">
    <location>
        <begin position="1146"/>
        <end position="1162"/>
    </location>
</feature>
<dbReference type="InterPro" id="IPR030475">
    <property type="entry name" value="RNR_small_AS"/>
</dbReference>
<keyword evidence="5" id="KW-0479">Metal-binding</keyword>
<dbReference type="SUPFAM" id="SSF47240">
    <property type="entry name" value="Ferritin-like"/>
    <property type="match status" value="1"/>
</dbReference>
<dbReference type="SMART" id="SM00119">
    <property type="entry name" value="HECTc"/>
    <property type="match status" value="1"/>
</dbReference>
<evidence type="ECO:0000256" key="18">
    <source>
        <dbReference type="PROSITE-ProRule" id="PRU00104"/>
    </source>
</evidence>
<evidence type="ECO:0000259" key="21">
    <source>
        <dbReference type="PROSITE" id="PS50237"/>
    </source>
</evidence>
<dbReference type="Pfam" id="PF11547">
    <property type="entry name" value="E3_UbLigase_EDD"/>
    <property type="match status" value="1"/>
</dbReference>
<feature type="domain" description="UBR-type" evidence="22">
    <location>
        <begin position="1306"/>
        <end position="1374"/>
    </location>
</feature>
<name>M7BRK1_CHEMY</name>
<dbReference type="FunFam" id="1.10.1900.10:FF:000002">
    <property type="entry name" value="E3 ubiquitin-protein ligase UBR5 isoform X1"/>
    <property type="match status" value="1"/>
</dbReference>
<feature type="compositionally biased region" description="Low complexity" evidence="20">
    <location>
        <begin position="1181"/>
        <end position="1203"/>
    </location>
</feature>
<dbReference type="GO" id="GO:0004748">
    <property type="term" value="F:ribonucleoside-diphosphate reductase activity, thioredoxin disulfide as acceptor"/>
    <property type="evidence" value="ECO:0007669"/>
    <property type="project" value="UniProtKB-EC"/>
</dbReference>
<feature type="compositionally biased region" description="Acidic residues" evidence="20">
    <location>
        <begin position="1697"/>
        <end position="1712"/>
    </location>
</feature>
<dbReference type="Pfam" id="PF00268">
    <property type="entry name" value="Ribonuc_red_sm"/>
    <property type="match status" value="1"/>
</dbReference>
<dbReference type="EC" id="1.17.4.1" evidence="3"/>
<evidence type="ECO:0000313" key="24">
    <source>
        <dbReference type="EMBL" id="EMP30767.1"/>
    </source>
</evidence>
<dbReference type="PANTHER" id="PTHR46276">
    <property type="entry name" value="E3 UBIQUITIN-PROTEIN LIGASE UBR5"/>
    <property type="match status" value="1"/>
</dbReference>
<dbReference type="Gene3D" id="2.130.10.30">
    <property type="entry name" value="Regulator of chromosome condensation 1/beta-lactamase-inhibitor protein II"/>
    <property type="match status" value="1"/>
</dbReference>
<feature type="compositionally biased region" description="Low complexity" evidence="20">
    <location>
        <begin position="743"/>
        <end position="757"/>
    </location>
</feature>
<feature type="compositionally biased region" description="Basic and acidic residues" evidence="20">
    <location>
        <begin position="1947"/>
        <end position="1957"/>
    </location>
</feature>
<feature type="region of interest" description="Disordered" evidence="20">
    <location>
        <begin position="1653"/>
        <end position="1878"/>
    </location>
</feature>
<dbReference type="GO" id="GO:0005634">
    <property type="term" value="C:nucleus"/>
    <property type="evidence" value="ECO:0007669"/>
    <property type="project" value="TreeGrafter"/>
</dbReference>
<keyword evidence="13" id="KW-0234">DNA repair</keyword>
<dbReference type="SMART" id="SM00396">
    <property type="entry name" value="ZnF_UBR1"/>
    <property type="match status" value="1"/>
</dbReference>
<keyword evidence="12" id="KW-0215">Deoxyribonucleotide synthesis</keyword>
<dbReference type="InterPro" id="IPR047503">
    <property type="entry name" value="UBR-box_UBR5"/>
</dbReference>
<dbReference type="Pfam" id="PF00658">
    <property type="entry name" value="MLLE"/>
    <property type="match status" value="1"/>
</dbReference>
<feature type="region of interest" description="Disordered" evidence="20">
    <location>
        <begin position="1436"/>
        <end position="1456"/>
    </location>
</feature>
<dbReference type="GO" id="GO:0006281">
    <property type="term" value="P:DNA repair"/>
    <property type="evidence" value="ECO:0007669"/>
    <property type="project" value="UniProtKB-KW"/>
</dbReference>
<dbReference type="Gene3D" id="1.10.1900.10">
    <property type="entry name" value="c-terminal domain of poly(a) binding protein"/>
    <property type="match status" value="1"/>
</dbReference>
<dbReference type="Gene3D" id="3.30.2160.10">
    <property type="entry name" value="Hect, E3 ligase catalytic domain"/>
    <property type="match status" value="1"/>
</dbReference>
<dbReference type="eggNOG" id="KOG0943">
    <property type="taxonomic scope" value="Eukaryota"/>
</dbReference>
<dbReference type="InterPro" id="IPR003126">
    <property type="entry name" value="Znf_UBR"/>
</dbReference>
<evidence type="ECO:0000313" key="25">
    <source>
        <dbReference type="Proteomes" id="UP000031443"/>
    </source>
</evidence>
<feature type="region of interest" description="Disordered" evidence="20">
    <location>
        <begin position="1128"/>
        <end position="1162"/>
    </location>
</feature>
<dbReference type="FunFam" id="1.10.620.20:FF:000004">
    <property type="entry name" value="Ribonucleoside-diphosphate reductase subunit M2 B"/>
    <property type="match status" value="1"/>
</dbReference>
<accession>M7BRK1</accession>
<feature type="compositionally biased region" description="Gly residues" evidence="20">
    <location>
        <begin position="270"/>
        <end position="279"/>
    </location>
</feature>
<dbReference type="InterPro" id="IPR000569">
    <property type="entry name" value="HECT_dom"/>
</dbReference>
<evidence type="ECO:0000256" key="13">
    <source>
        <dbReference type="ARBA" id="ARBA00023204"/>
    </source>
</evidence>
<dbReference type="Pfam" id="PF00632">
    <property type="entry name" value="HECT"/>
    <property type="match status" value="1"/>
</dbReference>
<keyword evidence="25" id="KW-1185">Reference proteome</keyword>
<protein>
    <recommendedName>
        <fullName evidence="15">E3 ubiquitin-protein ligase UBR5</fullName>
        <ecNumber evidence="3">1.17.4.1</ecNumber>
    </recommendedName>
    <alternativeName>
        <fullName evidence="17">E3 ubiquitin-protein ligase, HECT domain-containing 1</fullName>
    </alternativeName>
    <alternativeName>
        <fullName evidence="16">Hyperplastic discs protein homolog</fullName>
    </alternativeName>
</protein>
<feature type="region of interest" description="Disordered" evidence="20">
    <location>
        <begin position="457"/>
        <end position="481"/>
    </location>
</feature>
<evidence type="ECO:0000256" key="16">
    <source>
        <dbReference type="ARBA" id="ARBA00075072"/>
    </source>
</evidence>
<dbReference type="CDD" id="cd01049">
    <property type="entry name" value="RNRR2"/>
    <property type="match status" value="1"/>
</dbReference>
<evidence type="ECO:0000256" key="3">
    <source>
        <dbReference type="ARBA" id="ARBA00012274"/>
    </source>
</evidence>
<keyword evidence="7" id="KW-0863">Zinc-finger</keyword>
<dbReference type="InterPro" id="IPR009091">
    <property type="entry name" value="RCC1/BLIP-II"/>
</dbReference>
<dbReference type="GO" id="GO:0090263">
    <property type="term" value="P:positive regulation of canonical Wnt signaling pathway"/>
    <property type="evidence" value="ECO:0007669"/>
    <property type="project" value="TreeGrafter"/>
</dbReference>
<dbReference type="InterPro" id="IPR012348">
    <property type="entry name" value="RNR-like"/>
</dbReference>
<dbReference type="SUPFAM" id="SSF56204">
    <property type="entry name" value="Hect, E3 ligase catalytic domain"/>
    <property type="match status" value="1"/>
</dbReference>
<keyword evidence="4" id="KW-0808">Transferase</keyword>
<evidence type="ECO:0000256" key="20">
    <source>
        <dbReference type="SAM" id="MobiDB-lite"/>
    </source>
</evidence>
<evidence type="ECO:0000256" key="6">
    <source>
        <dbReference type="ARBA" id="ARBA00022763"/>
    </source>
</evidence>
<keyword evidence="10" id="KW-0560">Oxidoreductase</keyword>
<dbReference type="EMBL" id="KB548573">
    <property type="protein sequence ID" value="EMP30767.1"/>
    <property type="molecule type" value="Genomic_DNA"/>
</dbReference>
<dbReference type="Gene3D" id="1.10.8.10">
    <property type="entry name" value="DNA helicase RuvA subunit, C-terminal domain"/>
    <property type="match status" value="1"/>
</dbReference>
<evidence type="ECO:0000256" key="15">
    <source>
        <dbReference type="ARBA" id="ARBA00071495"/>
    </source>
</evidence>
<evidence type="ECO:0000259" key="23">
    <source>
        <dbReference type="PROSITE" id="PS51309"/>
    </source>
</evidence>
<keyword evidence="8 18" id="KW-0833">Ubl conjugation pathway</keyword>
<dbReference type="GO" id="GO:0000209">
    <property type="term" value="P:protein polyubiquitination"/>
    <property type="evidence" value="ECO:0007669"/>
    <property type="project" value="TreeGrafter"/>
</dbReference>
<dbReference type="GO" id="GO:0043130">
    <property type="term" value="F:ubiquitin binding"/>
    <property type="evidence" value="ECO:0007669"/>
    <property type="project" value="InterPro"/>
</dbReference>
<dbReference type="InterPro" id="IPR009078">
    <property type="entry name" value="Ferritin-like_SF"/>
</dbReference>
<dbReference type="CDD" id="cd19675">
    <property type="entry name" value="UBR-box_UBR5"/>
    <property type="match status" value="1"/>
</dbReference>
<dbReference type="SUPFAM" id="SSF63570">
    <property type="entry name" value="PABC (PABP) domain"/>
    <property type="match status" value="1"/>
</dbReference>
<evidence type="ECO:0000256" key="19">
    <source>
        <dbReference type="PROSITE-ProRule" id="PRU00508"/>
    </source>
</evidence>
<feature type="region of interest" description="Disordered" evidence="20">
    <location>
        <begin position="2183"/>
        <end position="2210"/>
    </location>
</feature>
<feature type="compositionally biased region" description="Polar residues" evidence="20">
    <location>
        <begin position="1676"/>
        <end position="1691"/>
    </location>
</feature>
<dbReference type="GO" id="GO:0034450">
    <property type="term" value="F:ubiquitin-ubiquitin ligase activity"/>
    <property type="evidence" value="ECO:0007669"/>
    <property type="project" value="TreeGrafter"/>
</dbReference>
<dbReference type="FunFam" id="3.90.1750.10:FF:000016">
    <property type="entry name" value="E3 ubiquitin-protein ligase UBR5 isoform X2"/>
    <property type="match status" value="1"/>
</dbReference>
<dbReference type="GO" id="GO:0008270">
    <property type="term" value="F:zinc ion binding"/>
    <property type="evidence" value="ECO:0007669"/>
    <property type="project" value="UniProtKB-KW"/>
</dbReference>
<feature type="compositionally biased region" description="Acidic residues" evidence="20">
    <location>
        <begin position="2053"/>
        <end position="2066"/>
    </location>
</feature>
<dbReference type="InterPro" id="IPR035983">
    <property type="entry name" value="Hect_E3_ubiquitin_ligase"/>
</dbReference>
<feature type="region of interest" description="Disordered" evidence="20">
    <location>
        <begin position="1181"/>
        <end position="1204"/>
    </location>
</feature>
<evidence type="ECO:0000256" key="5">
    <source>
        <dbReference type="ARBA" id="ARBA00022723"/>
    </source>
</evidence>
<dbReference type="InterPro" id="IPR002004">
    <property type="entry name" value="PABP_HYD_C"/>
</dbReference>
<comment type="similarity">
    <text evidence="2">Belongs to the ribonucleoside diphosphate reductase small chain family.</text>
</comment>
<feature type="compositionally biased region" description="Polar residues" evidence="20">
    <location>
        <begin position="1767"/>
        <end position="1776"/>
    </location>
</feature>
<reference evidence="25" key="1">
    <citation type="journal article" date="2013" name="Nat. Genet.">
        <title>The draft genomes of soft-shell turtle and green sea turtle yield insights into the development and evolution of the turtle-specific body plan.</title>
        <authorList>
            <person name="Wang Z."/>
            <person name="Pascual-Anaya J."/>
            <person name="Zadissa A."/>
            <person name="Li W."/>
            <person name="Niimura Y."/>
            <person name="Huang Z."/>
            <person name="Li C."/>
            <person name="White S."/>
            <person name="Xiong Z."/>
            <person name="Fang D."/>
            <person name="Wang B."/>
            <person name="Ming Y."/>
            <person name="Chen Y."/>
            <person name="Zheng Y."/>
            <person name="Kuraku S."/>
            <person name="Pignatelli M."/>
            <person name="Herrero J."/>
            <person name="Beal K."/>
            <person name="Nozawa M."/>
            <person name="Li Q."/>
            <person name="Wang J."/>
            <person name="Zhang H."/>
            <person name="Yu L."/>
            <person name="Shigenobu S."/>
            <person name="Wang J."/>
            <person name="Liu J."/>
            <person name="Flicek P."/>
            <person name="Searle S."/>
            <person name="Wang J."/>
            <person name="Kuratani S."/>
            <person name="Yin Y."/>
            <person name="Aken B."/>
            <person name="Zhang G."/>
            <person name="Irie N."/>
        </authorList>
    </citation>
    <scope>NUCLEOTIDE SEQUENCE [LARGE SCALE GENOMIC DNA]</scope>
</reference>
<evidence type="ECO:0000256" key="8">
    <source>
        <dbReference type="ARBA" id="ARBA00022786"/>
    </source>
</evidence>
<feature type="region of interest" description="Disordered" evidence="20">
    <location>
        <begin position="2391"/>
        <end position="2461"/>
    </location>
</feature>